<evidence type="ECO:0000256" key="3">
    <source>
        <dbReference type="ARBA" id="ARBA00022670"/>
    </source>
</evidence>
<keyword evidence="3" id="KW-0645">Protease</keyword>
<evidence type="ECO:0000256" key="5">
    <source>
        <dbReference type="SAM" id="MobiDB-lite"/>
    </source>
</evidence>
<proteinExistence type="predicted"/>
<dbReference type="SUPFAM" id="SSF56563">
    <property type="entry name" value="Major capsid protein gp5"/>
    <property type="match status" value="1"/>
</dbReference>
<dbReference type="InterPro" id="IPR054613">
    <property type="entry name" value="Peptidase_S78_dom"/>
</dbReference>
<evidence type="ECO:0000259" key="7">
    <source>
        <dbReference type="Pfam" id="PF05065"/>
    </source>
</evidence>
<sequence>MTRLKPADLIGKQSSREARIDLGLGLRAIDEDARTVEISFSSEAPVERWWGREILDHSPEAVRLERLLDGAPLLLDHDTSQQVGVIESARIDSDRIGRAQVRFSRSAKGEEVFQDVRDGIRTKASVGYLIHELVLEHSSDEDGDTYRITDWEPLEASLVSIPADPAVGVGRSLSPSPERPMDKEPEAPVAEHQETREAAPVVAESEAIPACAAPINPDAEQIRAVGAHFRARELAEDHIMLGGTLAEFRAQMRARTEKPDPVPSVARVESRVPHTGQLRAYRPELFHGGRREAEETAYRAGQWCLATMFGRADAARWCRDYGVQLNERVLTGLGAGQSVVIPDELVLPIISLREQYGLARRLCTVHSMTTDTASVPRDIGDVSAYFVGREQAPSVTDPAFDNVTLVAKNVAAETRISNDYADDSAINLAEFVAEKHARAFAIKEDECLINGNGSSTYGGIVGLRTAILELAGAVDAASGHDTFAAIDASDLRALMAKLPDLPGLQPVWLTSKPGQNLLFGRLTDAAGGNTKRELSVKMPDQWAGYDILTSPAMPKVATDLSNVAMVLFGDFRMGVIFGDRRGMTMMVDPYSLSSYQQTKIISSERFDINCHGVGDATNAGPIVALIGE</sequence>
<dbReference type="Gene3D" id="3.30.2400.10">
    <property type="entry name" value="Major capsid protein gp5"/>
    <property type="match status" value="1"/>
</dbReference>
<dbReference type="HOGENOM" id="CLU_028959_0_0_6"/>
<evidence type="ECO:0000256" key="4">
    <source>
        <dbReference type="ARBA" id="ARBA00022801"/>
    </source>
</evidence>
<dbReference type="STRING" id="765910.MARPU_09550"/>
<organism evidence="8 9">
    <name type="scientific">Marichromatium purpuratum 984</name>
    <dbReference type="NCBI Taxonomy" id="765910"/>
    <lineage>
        <taxon>Bacteria</taxon>
        <taxon>Pseudomonadati</taxon>
        <taxon>Pseudomonadota</taxon>
        <taxon>Gammaproteobacteria</taxon>
        <taxon>Chromatiales</taxon>
        <taxon>Chromatiaceae</taxon>
        <taxon>Marichromatium</taxon>
    </lineage>
</organism>
<name>W0E3R9_MARPU</name>
<evidence type="ECO:0000313" key="8">
    <source>
        <dbReference type="EMBL" id="AHF05510.1"/>
    </source>
</evidence>
<evidence type="ECO:0000259" key="6">
    <source>
        <dbReference type="Pfam" id="PF04586"/>
    </source>
</evidence>
<dbReference type="InterPro" id="IPR054612">
    <property type="entry name" value="Phage_capsid-like_C"/>
</dbReference>
<keyword evidence="9" id="KW-1185">Reference proteome</keyword>
<dbReference type="GO" id="GO:0006508">
    <property type="term" value="P:proteolysis"/>
    <property type="evidence" value="ECO:0007669"/>
    <property type="project" value="UniProtKB-KW"/>
</dbReference>
<evidence type="ECO:0000256" key="1">
    <source>
        <dbReference type="ARBA" id="ARBA00004328"/>
    </source>
</evidence>
<dbReference type="eggNOG" id="COG4653">
    <property type="taxonomic scope" value="Bacteria"/>
</dbReference>
<evidence type="ECO:0000256" key="2">
    <source>
        <dbReference type="ARBA" id="ARBA00022612"/>
    </source>
</evidence>
<evidence type="ECO:0000313" key="9">
    <source>
        <dbReference type="Proteomes" id="UP000005275"/>
    </source>
</evidence>
<feature type="compositionally biased region" description="Basic and acidic residues" evidence="5">
    <location>
        <begin position="179"/>
        <end position="194"/>
    </location>
</feature>
<dbReference type="Proteomes" id="UP000005275">
    <property type="component" value="Chromosome"/>
</dbReference>
<accession>W0E3R9</accession>
<keyword evidence="4" id="KW-0378">Hydrolase</keyword>
<dbReference type="NCBIfam" id="TIGR01554">
    <property type="entry name" value="major_cap_HK97"/>
    <property type="match status" value="1"/>
</dbReference>
<feature type="domain" description="Phage capsid-like C-terminal" evidence="7">
    <location>
        <begin position="338"/>
        <end position="608"/>
    </location>
</feature>
<feature type="region of interest" description="Disordered" evidence="5">
    <location>
        <begin position="167"/>
        <end position="194"/>
    </location>
</feature>
<dbReference type="AlphaFoldDB" id="W0E3R9"/>
<evidence type="ECO:0008006" key="10">
    <source>
        <dbReference type="Google" id="ProtNLM"/>
    </source>
</evidence>
<dbReference type="Pfam" id="PF04586">
    <property type="entry name" value="Peptidase_S78"/>
    <property type="match status" value="1"/>
</dbReference>
<dbReference type="InterPro" id="IPR024455">
    <property type="entry name" value="Phage_capsid"/>
</dbReference>
<comment type="subcellular location">
    <subcellularLocation>
        <location evidence="1">Virion</location>
    </subcellularLocation>
</comment>
<dbReference type="KEGG" id="mpur:MARPU_09550"/>
<dbReference type="GO" id="GO:0008233">
    <property type="term" value="F:peptidase activity"/>
    <property type="evidence" value="ECO:0007669"/>
    <property type="project" value="UniProtKB-KW"/>
</dbReference>
<feature type="domain" description="Prohead serine protease" evidence="6">
    <location>
        <begin position="71"/>
        <end position="166"/>
    </location>
</feature>
<dbReference type="EMBL" id="CP007031">
    <property type="protein sequence ID" value="AHF05510.1"/>
    <property type="molecule type" value="Genomic_DNA"/>
</dbReference>
<keyword evidence="2" id="KW-1188">Viral release from host cell</keyword>
<reference evidence="8 9" key="1">
    <citation type="submission" date="2013-12" db="EMBL/GenBank/DDBJ databases">
        <authorList>
            <consortium name="DOE Joint Genome Institute"/>
            <person name="Bryant D.A."/>
            <person name="Huntemann M."/>
            <person name="Han J."/>
            <person name="Chen A."/>
            <person name="Kyrpides N."/>
            <person name="Mavromatis K."/>
            <person name="Markowitz V."/>
            <person name="Palaniappan K."/>
            <person name="Ivanova N."/>
            <person name="Schaumberg A."/>
            <person name="Pati A."/>
            <person name="Liolios K."/>
            <person name="Nordberg H.P."/>
            <person name="Cantor M.N."/>
            <person name="Hua S.X."/>
            <person name="Woyke T."/>
        </authorList>
    </citation>
    <scope>NUCLEOTIDE SEQUENCE [LARGE SCALE GENOMIC DNA]</scope>
    <source>
        <strain evidence="8 9">984</strain>
    </source>
</reference>
<gene>
    <name evidence="8" type="ORF">MARPU_09550</name>
</gene>
<dbReference type="Pfam" id="PF05065">
    <property type="entry name" value="Phage_capsid"/>
    <property type="match status" value="1"/>
</dbReference>
<protein>
    <recommendedName>
        <fullName evidence="10">Peptidase U35</fullName>
    </recommendedName>
</protein>